<dbReference type="InterPro" id="IPR051916">
    <property type="entry name" value="GPI-anchor_lipid_remodeler"/>
</dbReference>
<dbReference type="GeneID" id="97182773"/>
<organism evidence="3 4">
    <name type="scientific">Sphingobacterium multivorum</name>
    <dbReference type="NCBI Taxonomy" id="28454"/>
    <lineage>
        <taxon>Bacteria</taxon>
        <taxon>Pseudomonadati</taxon>
        <taxon>Bacteroidota</taxon>
        <taxon>Sphingobacteriia</taxon>
        <taxon>Sphingobacteriales</taxon>
        <taxon>Sphingobacteriaceae</taxon>
        <taxon>Sphingobacterium</taxon>
    </lineage>
</organism>
<name>A0A2X2LDE9_SPHMU</name>
<reference evidence="3 4" key="1">
    <citation type="submission" date="2018-06" db="EMBL/GenBank/DDBJ databases">
        <authorList>
            <consortium name="Pathogen Informatics"/>
            <person name="Doyle S."/>
        </authorList>
    </citation>
    <scope>NUCLEOTIDE SEQUENCE [LARGE SCALE GENOMIC DNA]</scope>
    <source>
        <strain evidence="3 4">NCTC11343</strain>
    </source>
</reference>
<keyword evidence="1" id="KW-0812">Transmembrane</keyword>
<sequence length="387" mass="45489">MKKKRSLGQAIVVTRLMDRRTFLRRKLGFISKTMFLANMLAIVALLMSYSATFINPKSFWPIAFMGLGYLPILLINIGFIFYWLLRKRKIALYSLITILIGWPFLTKHWNIRKENAPVSSEVRTLRIMTFNAHLFKKVNDEKKNFKADVVRIIDSISPDVICFQEYISKIKGKHVFSEEFKDKLGYDYFFFEPSSKNDYEAYGMAVLSRFPIYDSGTIRDNDYGINRISYVDIKKQDTLIRIYNIHLRSFALQNEDKEFIQNLSNNNESDNSRTRKLSRKLKNAFELRSEQAHSLKKHMNECQYPYIAVGDFNDTPMSYSVNLIGDRLYNAFKEKGNGWGVTHHALLPIFQIDYIFASQKFQVMNYQIVKQKLSDHYPVWSDLRLKP</sequence>
<evidence type="ECO:0000313" key="3">
    <source>
        <dbReference type="EMBL" id="SPZ87320.1"/>
    </source>
</evidence>
<feature type="domain" description="Endonuclease/exonuclease/phosphatase" evidence="2">
    <location>
        <begin position="128"/>
        <end position="376"/>
    </location>
</feature>
<feature type="transmembrane region" description="Helical" evidence="1">
    <location>
        <begin position="27"/>
        <end position="47"/>
    </location>
</feature>
<feature type="transmembrane region" description="Helical" evidence="1">
    <location>
        <begin position="90"/>
        <end position="109"/>
    </location>
</feature>
<evidence type="ECO:0000259" key="2">
    <source>
        <dbReference type="Pfam" id="PF03372"/>
    </source>
</evidence>
<evidence type="ECO:0000256" key="1">
    <source>
        <dbReference type="SAM" id="Phobius"/>
    </source>
</evidence>
<dbReference type="PANTHER" id="PTHR14859">
    <property type="entry name" value="CALCOFLUOR WHITE HYPERSENSITIVE PROTEIN PRECURSOR"/>
    <property type="match status" value="1"/>
</dbReference>
<dbReference type="InterPro" id="IPR036691">
    <property type="entry name" value="Endo/exonu/phosph_ase_sf"/>
</dbReference>
<dbReference type="RefSeq" id="WP_239468767.1">
    <property type="nucleotide sequence ID" value="NZ_CP069793.1"/>
</dbReference>
<dbReference type="Pfam" id="PF03372">
    <property type="entry name" value="Exo_endo_phos"/>
    <property type="match status" value="1"/>
</dbReference>
<keyword evidence="1" id="KW-1133">Transmembrane helix</keyword>
<feature type="transmembrane region" description="Helical" evidence="1">
    <location>
        <begin position="59"/>
        <end position="83"/>
    </location>
</feature>
<keyword evidence="1" id="KW-0472">Membrane</keyword>
<dbReference type="CDD" id="cd09084">
    <property type="entry name" value="EEP-2"/>
    <property type="match status" value="1"/>
</dbReference>
<dbReference type="SUPFAM" id="SSF56219">
    <property type="entry name" value="DNase I-like"/>
    <property type="match status" value="1"/>
</dbReference>
<dbReference type="GO" id="GO:0003824">
    <property type="term" value="F:catalytic activity"/>
    <property type="evidence" value="ECO:0007669"/>
    <property type="project" value="InterPro"/>
</dbReference>
<dbReference type="GO" id="GO:0016020">
    <property type="term" value="C:membrane"/>
    <property type="evidence" value="ECO:0007669"/>
    <property type="project" value="GOC"/>
</dbReference>
<protein>
    <submittedName>
        <fullName evidence="3">Uncharacterized protein conserved in bacteria</fullName>
    </submittedName>
</protein>
<dbReference type="EMBL" id="UAUU01000009">
    <property type="protein sequence ID" value="SPZ87320.1"/>
    <property type="molecule type" value="Genomic_DNA"/>
</dbReference>
<dbReference type="Proteomes" id="UP000251241">
    <property type="component" value="Unassembled WGS sequence"/>
</dbReference>
<proteinExistence type="predicted"/>
<evidence type="ECO:0000313" key="4">
    <source>
        <dbReference type="Proteomes" id="UP000251241"/>
    </source>
</evidence>
<dbReference type="AlphaFoldDB" id="A0A2X2LDE9"/>
<dbReference type="PANTHER" id="PTHR14859:SF15">
    <property type="entry name" value="ENDONUCLEASE_EXONUCLEASE_PHOSPHATASE DOMAIN-CONTAINING PROTEIN"/>
    <property type="match status" value="1"/>
</dbReference>
<dbReference type="GO" id="GO:0006506">
    <property type="term" value="P:GPI anchor biosynthetic process"/>
    <property type="evidence" value="ECO:0007669"/>
    <property type="project" value="TreeGrafter"/>
</dbReference>
<gene>
    <name evidence="3" type="ORF">NCTC11343_02845</name>
</gene>
<accession>A0A2X2LDE9</accession>
<dbReference type="Gene3D" id="3.60.10.10">
    <property type="entry name" value="Endonuclease/exonuclease/phosphatase"/>
    <property type="match status" value="1"/>
</dbReference>
<dbReference type="InterPro" id="IPR005135">
    <property type="entry name" value="Endo/exonuclease/phosphatase"/>
</dbReference>